<dbReference type="AlphaFoldDB" id="A0A6A6BIL8"/>
<sequence>MNALRTVQYFLNRLLPFTTPGTPLVQDLVHTIALCAFLYFAPHVLENRANRQQDSSSDIHDDNAVPDAAPPPRADPQFESEDEDFEADDGEDIDALPPAQAQAPFQAHVEDEPAPGGGNGNLDDAHAQPGPADAAQRHASQQTRQVGAKKAKSIARRDQRRAYHEFMRSQGEQQRAREAEGAEEREAELFEEKRRRAVAEAALEERARAEREAKRERERKAREEELKVQREALRLVRSGLEERGGVELEEVVRKVGRKS</sequence>
<dbReference type="EMBL" id="ML995482">
    <property type="protein sequence ID" value="KAF2143478.1"/>
    <property type="molecule type" value="Genomic_DNA"/>
</dbReference>
<reference evidence="2" key="1">
    <citation type="journal article" date="2020" name="Stud. Mycol.">
        <title>101 Dothideomycetes genomes: a test case for predicting lifestyles and emergence of pathogens.</title>
        <authorList>
            <person name="Haridas S."/>
            <person name="Albert R."/>
            <person name="Binder M."/>
            <person name="Bloem J."/>
            <person name="Labutti K."/>
            <person name="Salamov A."/>
            <person name="Andreopoulos B."/>
            <person name="Baker S."/>
            <person name="Barry K."/>
            <person name="Bills G."/>
            <person name="Bluhm B."/>
            <person name="Cannon C."/>
            <person name="Castanera R."/>
            <person name="Culley D."/>
            <person name="Daum C."/>
            <person name="Ezra D."/>
            <person name="Gonzalez J."/>
            <person name="Henrissat B."/>
            <person name="Kuo A."/>
            <person name="Liang C."/>
            <person name="Lipzen A."/>
            <person name="Lutzoni F."/>
            <person name="Magnuson J."/>
            <person name="Mondo S."/>
            <person name="Nolan M."/>
            <person name="Ohm R."/>
            <person name="Pangilinan J."/>
            <person name="Park H.-J."/>
            <person name="Ramirez L."/>
            <person name="Alfaro M."/>
            <person name="Sun H."/>
            <person name="Tritt A."/>
            <person name="Yoshinaga Y."/>
            <person name="Zwiers L.-H."/>
            <person name="Turgeon B."/>
            <person name="Goodwin S."/>
            <person name="Spatafora J."/>
            <person name="Crous P."/>
            <person name="Grigoriev I."/>
        </authorList>
    </citation>
    <scope>NUCLEOTIDE SEQUENCE</scope>
    <source>
        <strain evidence="2">CBS 121167</strain>
    </source>
</reference>
<feature type="region of interest" description="Disordered" evidence="1">
    <location>
        <begin position="205"/>
        <end position="224"/>
    </location>
</feature>
<feature type="region of interest" description="Disordered" evidence="1">
    <location>
        <begin position="50"/>
        <end position="188"/>
    </location>
</feature>
<dbReference type="Proteomes" id="UP000799438">
    <property type="component" value="Unassembled WGS sequence"/>
</dbReference>
<feature type="compositionally biased region" description="Low complexity" evidence="1">
    <location>
        <begin position="95"/>
        <end position="107"/>
    </location>
</feature>
<protein>
    <submittedName>
        <fullName evidence="2">Uncharacterized protein</fullName>
    </submittedName>
</protein>
<organism evidence="2 3">
    <name type="scientific">Aplosporella prunicola CBS 121167</name>
    <dbReference type="NCBI Taxonomy" id="1176127"/>
    <lineage>
        <taxon>Eukaryota</taxon>
        <taxon>Fungi</taxon>
        <taxon>Dikarya</taxon>
        <taxon>Ascomycota</taxon>
        <taxon>Pezizomycotina</taxon>
        <taxon>Dothideomycetes</taxon>
        <taxon>Dothideomycetes incertae sedis</taxon>
        <taxon>Botryosphaeriales</taxon>
        <taxon>Aplosporellaceae</taxon>
        <taxon>Aplosporella</taxon>
    </lineage>
</organism>
<accession>A0A6A6BIL8</accession>
<evidence type="ECO:0000256" key="1">
    <source>
        <dbReference type="SAM" id="MobiDB-lite"/>
    </source>
</evidence>
<dbReference type="OrthoDB" id="5397628at2759"/>
<proteinExistence type="predicted"/>
<evidence type="ECO:0000313" key="3">
    <source>
        <dbReference type="Proteomes" id="UP000799438"/>
    </source>
</evidence>
<keyword evidence="3" id="KW-1185">Reference proteome</keyword>
<feature type="compositionally biased region" description="Basic and acidic residues" evidence="1">
    <location>
        <begin position="155"/>
        <end position="167"/>
    </location>
</feature>
<feature type="compositionally biased region" description="Basic and acidic residues" evidence="1">
    <location>
        <begin position="50"/>
        <end position="63"/>
    </location>
</feature>
<evidence type="ECO:0000313" key="2">
    <source>
        <dbReference type="EMBL" id="KAF2143478.1"/>
    </source>
</evidence>
<feature type="compositionally biased region" description="Basic and acidic residues" evidence="1">
    <location>
        <begin position="174"/>
        <end position="188"/>
    </location>
</feature>
<name>A0A6A6BIL8_9PEZI</name>
<feature type="compositionally biased region" description="Acidic residues" evidence="1">
    <location>
        <begin position="78"/>
        <end position="94"/>
    </location>
</feature>
<gene>
    <name evidence="2" type="ORF">K452DRAFT_286308</name>
</gene>
<feature type="non-terminal residue" evidence="2">
    <location>
        <position position="259"/>
    </location>
</feature>
<dbReference type="GeneID" id="54297767"/>
<dbReference type="RefSeq" id="XP_033399190.1">
    <property type="nucleotide sequence ID" value="XM_033540271.1"/>
</dbReference>